<dbReference type="HOGENOM" id="CLU_095996_1_1_9"/>
<dbReference type="SUPFAM" id="SSF55729">
    <property type="entry name" value="Acyl-CoA N-acyltransferases (Nat)"/>
    <property type="match status" value="1"/>
</dbReference>
<name>Q5FK96_LACAC</name>
<dbReference type="PROSITE" id="PS51186">
    <property type="entry name" value="GNAT"/>
    <property type="match status" value="1"/>
</dbReference>
<dbReference type="Pfam" id="PF00583">
    <property type="entry name" value="Acetyltransf_1"/>
    <property type="match status" value="1"/>
</dbReference>
<keyword evidence="2" id="KW-0012">Acyltransferase</keyword>
<dbReference type="InterPro" id="IPR000182">
    <property type="entry name" value="GNAT_dom"/>
</dbReference>
<keyword evidence="3" id="KW-1185">Reference proteome</keyword>
<dbReference type="KEGG" id="lac:LBA1030"/>
<dbReference type="STRING" id="272621.LBA1030"/>
<dbReference type="Gene3D" id="3.40.630.30">
    <property type="match status" value="1"/>
</dbReference>
<evidence type="ECO:0000313" key="3">
    <source>
        <dbReference type="Proteomes" id="UP000006381"/>
    </source>
</evidence>
<dbReference type="Proteomes" id="UP000006381">
    <property type="component" value="Chromosome"/>
</dbReference>
<organism evidence="3">
    <name type="scientific">Lactobacillus acidophilus (strain ATCC 700396 / NCK56 / N2 / NCFM)</name>
    <dbReference type="NCBI Taxonomy" id="272621"/>
    <lineage>
        <taxon>Bacteria</taxon>
        <taxon>Bacillati</taxon>
        <taxon>Bacillota</taxon>
        <taxon>Bacilli</taxon>
        <taxon>Lactobacillales</taxon>
        <taxon>Lactobacillaceae</taxon>
        <taxon>Lactobacillus</taxon>
    </lineage>
</organism>
<dbReference type="BioCyc" id="LACI272621:G1G49-1028-MONOMER"/>
<reference evidence="2 3" key="1">
    <citation type="journal article" date="2005" name="Proc. Natl. Acad. Sci. U.S.A.">
        <title>Complete genome sequence of the probiotic lactic acid bacterium Lactobacillus acidophilus NCFM.</title>
        <authorList>
            <person name="Altermann E."/>
            <person name="Russell W.M."/>
            <person name="Azcarate-Peril M.A."/>
            <person name="Barrangou R."/>
            <person name="Buck B.L."/>
            <person name="McAuliffe O."/>
            <person name="Souther N."/>
            <person name="Dobson A."/>
            <person name="Duong T."/>
            <person name="Callanan M."/>
            <person name="Lick S."/>
            <person name="Hamrick A."/>
            <person name="Cano R."/>
            <person name="Klaenhammer T.R."/>
        </authorList>
    </citation>
    <scope>NUCLEOTIDE SEQUENCE [LARGE SCALE GENOMIC DNA]</scope>
    <source>
        <strain evidence="3">ATCC 700396 / NCK56 / N2 / NCFM</strain>
    </source>
</reference>
<dbReference type="GeneID" id="93289859"/>
<dbReference type="PATRIC" id="fig|272621.13.peg.978"/>
<dbReference type="GO" id="GO:0016747">
    <property type="term" value="F:acyltransferase activity, transferring groups other than amino-acyl groups"/>
    <property type="evidence" value="ECO:0007669"/>
    <property type="project" value="InterPro"/>
</dbReference>
<keyword evidence="2" id="KW-0808">Transferase</keyword>
<feature type="domain" description="N-acetyltransferase" evidence="1">
    <location>
        <begin position="29"/>
        <end position="175"/>
    </location>
</feature>
<dbReference type="EMBL" id="CP000033">
    <property type="protein sequence ID" value="AAV42878.1"/>
    <property type="molecule type" value="Genomic_DNA"/>
</dbReference>
<dbReference type="eggNOG" id="COG0456">
    <property type="taxonomic scope" value="Bacteria"/>
</dbReference>
<gene>
    <name evidence="2" type="ordered locus">LBA1030</name>
</gene>
<dbReference type="InterPro" id="IPR016181">
    <property type="entry name" value="Acyl_CoA_acyltransferase"/>
</dbReference>
<evidence type="ECO:0000259" key="1">
    <source>
        <dbReference type="PROSITE" id="PS51186"/>
    </source>
</evidence>
<protein>
    <submittedName>
        <fullName evidence="2">Streptothricine-acetyl-transferase</fullName>
        <ecNumber evidence="2">2.3.1.-</ecNumber>
    </submittedName>
</protein>
<evidence type="ECO:0000313" key="2">
    <source>
        <dbReference type="EMBL" id="AAV42878.1"/>
    </source>
</evidence>
<accession>Q5FK96</accession>
<sequence>MSEIKIRKIDETRASDARIPNQPFKIWGRMIPGLDHGKWNYKIEKLKQTTEDCFPDEPYDVAKDDAIFLGAYDGNTCIGLAVLRKEMFRYLYLNDLKVNRDYRDHGVGGMLIKTCMDEAKKLGMQGVYTIGQDINLSACLFYLRHGFEIGGFNNRNYRGTPQEKSADIYFYRDIKND</sequence>
<proteinExistence type="predicted"/>
<dbReference type="CDD" id="cd04301">
    <property type="entry name" value="NAT_SF"/>
    <property type="match status" value="1"/>
</dbReference>
<dbReference type="OrthoDB" id="9800193at2"/>
<dbReference type="EC" id="2.3.1.-" evidence="2"/>
<dbReference type="AlphaFoldDB" id="Q5FK96"/>
<dbReference type="RefSeq" id="WP_003547298.1">
    <property type="nucleotide sequence ID" value="NC_006814.3"/>
</dbReference>